<evidence type="ECO:0000256" key="3">
    <source>
        <dbReference type="ARBA" id="ARBA00022723"/>
    </source>
</evidence>
<protein>
    <submittedName>
        <fullName evidence="9">Cytochrome c-556</fullName>
    </submittedName>
</protein>
<keyword evidence="2 7" id="KW-0349">Heme</keyword>
<comment type="PTM">
    <text evidence="7">Binds 1 heme group per subunit.</text>
</comment>
<organism evidence="9 10">
    <name type="scientific">Microvirga aerophila</name>
    <dbReference type="NCBI Taxonomy" id="670291"/>
    <lineage>
        <taxon>Bacteria</taxon>
        <taxon>Pseudomonadati</taxon>
        <taxon>Pseudomonadota</taxon>
        <taxon>Alphaproteobacteria</taxon>
        <taxon>Hyphomicrobiales</taxon>
        <taxon>Methylobacteriaceae</taxon>
        <taxon>Microvirga</taxon>
    </lineage>
</organism>
<evidence type="ECO:0000256" key="8">
    <source>
        <dbReference type="SAM" id="SignalP"/>
    </source>
</evidence>
<feature type="binding site" description="covalent" evidence="7">
    <location>
        <position position="134"/>
    </location>
    <ligand>
        <name>heme c</name>
        <dbReference type="ChEBI" id="CHEBI:61717"/>
    </ligand>
</feature>
<feature type="signal peptide" evidence="8">
    <location>
        <begin position="1"/>
        <end position="22"/>
    </location>
</feature>
<evidence type="ECO:0000256" key="2">
    <source>
        <dbReference type="ARBA" id="ARBA00022617"/>
    </source>
</evidence>
<dbReference type="Proteomes" id="UP000321085">
    <property type="component" value="Unassembled WGS sequence"/>
</dbReference>
<sequence>MMRTIVAAGILALGVSAAIAQANVIEQRQDLMKQFGSATRTTSGMLRGEAPFDLAKVQGALRTYSNAKELPHLFPENSKSGKTAALPAVWENKAEFDALAVKMNSDVQAALASIKDEATFKAEAPKILQNCGACHNKFRQKQS</sequence>
<dbReference type="SUPFAM" id="SSF47175">
    <property type="entry name" value="Cytochromes"/>
    <property type="match status" value="1"/>
</dbReference>
<dbReference type="PIRSF" id="PIRSF000027">
    <property type="entry name" value="Cytc_c_prime"/>
    <property type="match status" value="1"/>
</dbReference>
<keyword evidence="5 6" id="KW-0408">Iron</keyword>
<keyword evidence="8" id="KW-0732">Signal</keyword>
<dbReference type="InterPro" id="IPR002321">
    <property type="entry name" value="Cyt_c_II"/>
</dbReference>
<evidence type="ECO:0000256" key="5">
    <source>
        <dbReference type="ARBA" id="ARBA00023004"/>
    </source>
</evidence>
<feature type="binding site" description="covalent" evidence="7">
    <location>
        <position position="131"/>
    </location>
    <ligand>
        <name>heme c</name>
        <dbReference type="ChEBI" id="CHEBI:61717"/>
    </ligand>
</feature>
<dbReference type="InterPro" id="IPR012127">
    <property type="entry name" value="Cyt_c_prime"/>
</dbReference>
<keyword evidence="3 6" id="KW-0479">Metal-binding</keyword>
<dbReference type="AlphaFoldDB" id="A0A512BZQ8"/>
<evidence type="ECO:0000313" key="10">
    <source>
        <dbReference type="Proteomes" id="UP000321085"/>
    </source>
</evidence>
<evidence type="ECO:0000256" key="7">
    <source>
        <dbReference type="PIRSR" id="PIRSR000027-2"/>
    </source>
</evidence>
<dbReference type="Gene3D" id="1.20.120.10">
    <property type="entry name" value="Cytochrome c/b562"/>
    <property type="match status" value="1"/>
</dbReference>
<dbReference type="RefSeq" id="WP_114185815.1">
    <property type="nucleotide sequence ID" value="NZ_BJYU01000105.1"/>
</dbReference>
<evidence type="ECO:0000256" key="4">
    <source>
        <dbReference type="ARBA" id="ARBA00022982"/>
    </source>
</evidence>
<feature type="chain" id="PRO_5022057789" evidence="8">
    <location>
        <begin position="23"/>
        <end position="143"/>
    </location>
</feature>
<evidence type="ECO:0000256" key="1">
    <source>
        <dbReference type="ARBA" id="ARBA00022448"/>
    </source>
</evidence>
<keyword evidence="4" id="KW-0249">Electron transport</keyword>
<dbReference type="GO" id="GO:0005506">
    <property type="term" value="F:iron ion binding"/>
    <property type="evidence" value="ECO:0007669"/>
    <property type="project" value="InterPro"/>
</dbReference>
<dbReference type="EMBL" id="BJYU01000105">
    <property type="protein sequence ID" value="GEO17449.1"/>
    <property type="molecule type" value="Genomic_DNA"/>
</dbReference>
<reference evidence="9 10" key="1">
    <citation type="submission" date="2019-07" db="EMBL/GenBank/DDBJ databases">
        <title>Whole genome shotgun sequence of Microvirga aerophila NBRC 106136.</title>
        <authorList>
            <person name="Hosoyama A."/>
            <person name="Uohara A."/>
            <person name="Ohji S."/>
            <person name="Ichikawa N."/>
        </authorList>
    </citation>
    <scope>NUCLEOTIDE SEQUENCE [LARGE SCALE GENOMIC DNA]</scope>
    <source>
        <strain evidence="9 10">NBRC 106136</strain>
    </source>
</reference>
<dbReference type="PROSITE" id="PS51009">
    <property type="entry name" value="CYTCII"/>
    <property type="match status" value="1"/>
</dbReference>
<dbReference type="GO" id="GO:0009055">
    <property type="term" value="F:electron transfer activity"/>
    <property type="evidence" value="ECO:0007669"/>
    <property type="project" value="InterPro"/>
</dbReference>
<comment type="caution">
    <text evidence="9">The sequence shown here is derived from an EMBL/GenBank/DDBJ whole genome shotgun (WGS) entry which is preliminary data.</text>
</comment>
<name>A0A512BZQ8_9HYPH</name>
<proteinExistence type="predicted"/>
<evidence type="ECO:0000256" key="6">
    <source>
        <dbReference type="PIRSR" id="PIRSR000027-1"/>
    </source>
</evidence>
<dbReference type="Pfam" id="PF01322">
    <property type="entry name" value="Cytochrom_C_2"/>
    <property type="match status" value="1"/>
</dbReference>
<dbReference type="InterPro" id="IPR010980">
    <property type="entry name" value="Cyt_c/b562"/>
</dbReference>
<accession>A0A512BZQ8</accession>
<dbReference type="OrthoDB" id="9811729at2"/>
<feature type="binding site" description="axial binding residue" evidence="6">
    <location>
        <position position="135"/>
    </location>
    <ligand>
        <name>heme c</name>
        <dbReference type="ChEBI" id="CHEBI:61717"/>
    </ligand>
    <ligandPart>
        <name>Fe</name>
        <dbReference type="ChEBI" id="CHEBI:18248"/>
    </ligandPart>
</feature>
<keyword evidence="10" id="KW-1185">Reference proteome</keyword>
<keyword evidence="1" id="KW-0813">Transport</keyword>
<dbReference type="GO" id="GO:0020037">
    <property type="term" value="F:heme binding"/>
    <property type="evidence" value="ECO:0007669"/>
    <property type="project" value="InterPro"/>
</dbReference>
<dbReference type="GO" id="GO:0022900">
    <property type="term" value="P:electron transport chain"/>
    <property type="evidence" value="ECO:0007669"/>
    <property type="project" value="InterPro"/>
</dbReference>
<evidence type="ECO:0000313" key="9">
    <source>
        <dbReference type="EMBL" id="GEO17449.1"/>
    </source>
</evidence>
<gene>
    <name evidence="9" type="ORF">MAE02_51450</name>
</gene>
<dbReference type="GO" id="GO:0042597">
    <property type="term" value="C:periplasmic space"/>
    <property type="evidence" value="ECO:0007669"/>
    <property type="project" value="InterPro"/>
</dbReference>